<accession>S9S882</accession>
<evidence type="ECO:0000313" key="1">
    <source>
        <dbReference type="EMBL" id="EPX82454.1"/>
    </source>
</evidence>
<comment type="caution">
    <text evidence="1">The sequence shown here is derived from an EMBL/GenBank/DDBJ whole genome shotgun (WGS) entry which is preliminary data.</text>
</comment>
<gene>
    <name evidence="1" type="ORF">Salmuc_05203</name>
</gene>
<evidence type="ECO:0000313" key="2">
    <source>
        <dbReference type="Proteomes" id="UP000015347"/>
    </source>
</evidence>
<protein>
    <submittedName>
        <fullName evidence="1">Uncharacterized protein</fullName>
    </submittedName>
</protein>
<reference evidence="2" key="1">
    <citation type="journal article" date="2014" name="Stand. Genomic Sci.">
        <title>Genome sequence of the exopolysaccharide-producing Salipiger mucosus type strain (DSM 16094(T)), a moderately halophilic member of the Roseobacter clade.</title>
        <authorList>
            <person name="Riedel T."/>
            <person name="Spring S."/>
            <person name="Fiebig A."/>
            <person name="Petersen J."/>
            <person name="Kyrpides N.C."/>
            <person name="Goker M."/>
            <person name="Klenk H.P."/>
        </authorList>
    </citation>
    <scope>NUCLEOTIDE SEQUENCE [LARGE SCALE GENOMIC DNA]</scope>
    <source>
        <strain evidence="2">DSM 16094</strain>
    </source>
</reference>
<dbReference type="AlphaFoldDB" id="S9S882"/>
<name>S9S882_9RHOB</name>
<proteinExistence type="predicted"/>
<dbReference type="HOGENOM" id="CLU_3066041_0_0_5"/>
<dbReference type="Proteomes" id="UP000015347">
    <property type="component" value="Unassembled WGS sequence"/>
</dbReference>
<keyword evidence="2" id="KW-1185">Reference proteome</keyword>
<dbReference type="EMBL" id="APVH01000021">
    <property type="protein sequence ID" value="EPX82454.1"/>
    <property type="molecule type" value="Genomic_DNA"/>
</dbReference>
<sequence>MVGCLGQHRSLRFGLVRSGPSTAGLNVPFRRVGERPKDFLHLWRLAGSEEVTA</sequence>
<organism evidence="1 2">
    <name type="scientific">Salipiger mucosus DSM 16094</name>
    <dbReference type="NCBI Taxonomy" id="1123237"/>
    <lineage>
        <taxon>Bacteria</taxon>
        <taxon>Pseudomonadati</taxon>
        <taxon>Pseudomonadota</taxon>
        <taxon>Alphaproteobacteria</taxon>
        <taxon>Rhodobacterales</taxon>
        <taxon>Roseobacteraceae</taxon>
        <taxon>Salipiger</taxon>
    </lineage>
</organism>